<gene>
    <name evidence="5" type="ORF">SAMN05216229_11671</name>
</gene>
<reference evidence="6" key="1">
    <citation type="submission" date="2016-10" db="EMBL/GenBank/DDBJ databases">
        <authorList>
            <person name="Varghese N."/>
            <person name="Submissions S."/>
        </authorList>
    </citation>
    <scope>NUCLEOTIDE SEQUENCE [LARGE SCALE GENOMIC DNA]</scope>
    <source>
        <strain evidence="6">JCM 18195</strain>
    </source>
</reference>
<dbReference type="Gene3D" id="2.40.160.10">
    <property type="entry name" value="Porin"/>
    <property type="match status" value="1"/>
</dbReference>
<accession>A0A1I5XHD3</accession>
<organism evidence="5 6">
    <name type="scientific">Geopseudomonas sagittaria</name>
    <dbReference type="NCBI Taxonomy" id="1135990"/>
    <lineage>
        <taxon>Bacteria</taxon>
        <taxon>Pseudomonadati</taxon>
        <taxon>Pseudomonadota</taxon>
        <taxon>Gammaproteobacteria</taxon>
        <taxon>Pseudomonadales</taxon>
        <taxon>Pseudomonadaceae</taxon>
        <taxon>Geopseudomonas</taxon>
    </lineage>
</organism>
<dbReference type="Proteomes" id="UP000243084">
    <property type="component" value="Unassembled WGS sequence"/>
</dbReference>
<proteinExistence type="inferred from homology"/>
<evidence type="ECO:0000256" key="1">
    <source>
        <dbReference type="ARBA" id="ARBA00009075"/>
    </source>
</evidence>
<dbReference type="Pfam" id="PF03573">
    <property type="entry name" value="OprD"/>
    <property type="match status" value="1"/>
</dbReference>
<keyword evidence="2" id="KW-0813">Transport</keyword>
<keyword evidence="6" id="KW-1185">Reference proteome</keyword>
<dbReference type="GO" id="GO:0016020">
    <property type="term" value="C:membrane"/>
    <property type="evidence" value="ECO:0007669"/>
    <property type="project" value="InterPro"/>
</dbReference>
<keyword evidence="3 4" id="KW-0732">Signal</keyword>
<dbReference type="InterPro" id="IPR023614">
    <property type="entry name" value="Porin_dom_sf"/>
</dbReference>
<dbReference type="EMBL" id="FOXM01000016">
    <property type="protein sequence ID" value="SFQ31385.1"/>
    <property type="molecule type" value="Genomic_DNA"/>
</dbReference>
<protein>
    <submittedName>
        <fullName evidence="5">Outer membrane porin, OprD family</fullName>
    </submittedName>
</protein>
<evidence type="ECO:0000256" key="2">
    <source>
        <dbReference type="ARBA" id="ARBA00022448"/>
    </source>
</evidence>
<evidence type="ECO:0000313" key="6">
    <source>
        <dbReference type="Proteomes" id="UP000243084"/>
    </source>
</evidence>
<evidence type="ECO:0000256" key="3">
    <source>
        <dbReference type="ARBA" id="ARBA00022729"/>
    </source>
</evidence>
<dbReference type="PANTHER" id="PTHR34596">
    <property type="entry name" value="CHITOPORIN"/>
    <property type="match status" value="1"/>
</dbReference>
<dbReference type="PANTHER" id="PTHR34596:SF2">
    <property type="entry name" value="CHITOPORIN"/>
    <property type="match status" value="1"/>
</dbReference>
<name>A0A1I5XHD3_9GAMM</name>
<feature type="signal peptide" evidence="4">
    <location>
        <begin position="1"/>
        <end position="24"/>
    </location>
</feature>
<dbReference type="GO" id="GO:0015288">
    <property type="term" value="F:porin activity"/>
    <property type="evidence" value="ECO:0007669"/>
    <property type="project" value="TreeGrafter"/>
</dbReference>
<sequence>MNRVNVVGGACLACAVMSTLPAHAETAASKQALAGGFFEEDSLTFSTRNWYAREAAKNSSAFAIRKDWGVERTHDRNTWVQGSILKYSSGYTQGQVGFGLDVAAFNALALESGKGAVAGGRNRTLTEDDGDVVANWSKVGIADIRMRVSNTELKAGRFNVRNPVMSFSDTRALPATYEGFALTSEEFRNLYIQVGSFDRASPRVGAGSEKLRTQYTLADITSDRVSFAGFDYKPWAGGQYSAWYSNLEDIWDRYYLGASQEFGDGPLRHRLAANYYFTEDSGSAKGGPIDNHAYSLAFTSMYQGHSVTLAWQQIDGDEYFDYVRDSNAINLANALVSEYNGPNEKSLRLTYGYDWTTQGVPGLTTTVWYAKGWDIDGTHYRGGAGGLYAFGLGQKDLDHHEVAGMLSYAVQSGPIKGANFTAGYVQHRASQNQGDGSFNELRIVSNFPFKLF</sequence>
<comment type="similarity">
    <text evidence="1">Belongs to the outer membrane porin (Opr) (TC 1.B.25) family.</text>
</comment>
<evidence type="ECO:0000256" key="4">
    <source>
        <dbReference type="SAM" id="SignalP"/>
    </source>
</evidence>
<dbReference type="OrthoDB" id="6762194at2"/>
<evidence type="ECO:0000313" key="5">
    <source>
        <dbReference type="EMBL" id="SFQ31385.1"/>
    </source>
</evidence>
<feature type="chain" id="PRO_5017231553" evidence="4">
    <location>
        <begin position="25"/>
        <end position="452"/>
    </location>
</feature>
<dbReference type="AlphaFoldDB" id="A0A1I5XHD3"/>
<dbReference type="InterPro" id="IPR005318">
    <property type="entry name" value="OM_porin_bac"/>
</dbReference>